<dbReference type="InterPro" id="IPR026268">
    <property type="entry name" value="RseC"/>
</dbReference>
<keyword evidence="1" id="KW-1133">Transmembrane helix</keyword>
<sequence length="151" mass="16079">MIEERARVVAVEKGAVWVETLRKGTCSSCSGNAGCGQALMDRMGVDRRRGYIRALSDLQLRVGDGVVIGVREEFLVRGSLLVYLLPLLGIFTCGLLAQEAGLGESLVILAGGLGFALACSMARWSSRRTGDHPAMQPIVLRALLNDSVGSC</sequence>
<keyword evidence="1" id="KW-0472">Membrane</keyword>
<comment type="caution">
    <text evidence="2">The sequence shown here is derived from an EMBL/GenBank/DDBJ whole genome shotgun (WGS) entry which is preliminary data.</text>
</comment>
<evidence type="ECO:0000313" key="3">
    <source>
        <dbReference type="Proteomes" id="UP001595457"/>
    </source>
</evidence>
<dbReference type="Pfam" id="PF04246">
    <property type="entry name" value="RseC_MucC"/>
    <property type="match status" value="1"/>
</dbReference>
<organism evidence="2 3">
    <name type="scientific">Azotobacter bryophylli</name>
    <dbReference type="NCBI Taxonomy" id="1986537"/>
    <lineage>
        <taxon>Bacteria</taxon>
        <taxon>Pseudomonadati</taxon>
        <taxon>Pseudomonadota</taxon>
        <taxon>Gammaproteobacteria</taxon>
        <taxon>Pseudomonadales</taxon>
        <taxon>Pseudomonadaceae</taxon>
        <taxon>Azotobacter</taxon>
    </lineage>
</organism>
<feature type="transmembrane region" description="Helical" evidence="1">
    <location>
        <begin position="80"/>
        <end position="100"/>
    </location>
</feature>
<dbReference type="Proteomes" id="UP001595457">
    <property type="component" value="Unassembled WGS sequence"/>
</dbReference>
<protein>
    <submittedName>
        <fullName evidence="2">SoxR reducing system RseC family protein</fullName>
    </submittedName>
</protein>
<dbReference type="PIRSF" id="PIRSF004923">
    <property type="entry name" value="RseC"/>
    <property type="match status" value="1"/>
</dbReference>
<dbReference type="InterPro" id="IPR007359">
    <property type="entry name" value="SigmaE_reg_RseC_MucC"/>
</dbReference>
<name>A0ABV7AP37_9GAMM</name>
<keyword evidence="1" id="KW-0812">Transmembrane</keyword>
<evidence type="ECO:0000256" key="1">
    <source>
        <dbReference type="SAM" id="Phobius"/>
    </source>
</evidence>
<evidence type="ECO:0000313" key="2">
    <source>
        <dbReference type="EMBL" id="MFC2971027.1"/>
    </source>
</evidence>
<dbReference type="EMBL" id="JBHRSJ010000001">
    <property type="protein sequence ID" value="MFC2971027.1"/>
    <property type="molecule type" value="Genomic_DNA"/>
</dbReference>
<reference evidence="3" key="1">
    <citation type="journal article" date="2019" name="Int. J. Syst. Evol. Microbiol.">
        <title>The Global Catalogue of Microorganisms (GCM) 10K type strain sequencing project: providing services to taxonomists for standard genome sequencing and annotation.</title>
        <authorList>
            <consortium name="The Broad Institute Genomics Platform"/>
            <consortium name="The Broad Institute Genome Sequencing Center for Infectious Disease"/>
            <person name="Wu L."/>
            <person name="Ma J."/>
        </authorList>
    </citation>
    <scope>NUCLEOTIDE SEQUENCE [LARGE SCALE GENOMIC DNA]</scope>
    <source>
        <strain evidence="3">KCTC 62195</strain>
    </source>
</reference>
<keyword evidence="3" id="KW-1185">Reference proteome</keyword>
<proteinExistence type="predicted"/>
<accession>A0ABV7AP37</accession>
<dbReference type="RefSeq" id="WP_377812600.1">
    <property type="nucleotide sequence ID" value="NZ_JBHRSJ010000001.1"/>
</dbReference>
<dbReference type="PANTHER" id="PTHR35867:SF1">
    <property type="entry name" value="PROTEIN RSEC"/>
    <property type="match status" value="1"/>
</dbReference>
<dbReference type="PANTHER" id="PTHR35867">
    <property type="entry name" value="PROTEIN RSEC"/>
    <property type="match status" value="1"/>
</dbReference>
<feature type="transmembrane region" description="Helical" evidence="1">
    <location>
        <begin position="106"/>
        <end position="125"/>
    </location>
</feature>
<gene>
    <name evidence="2" type="ORF">ACFOJE_02195</name>
</gene>